<dbReference type="PANTHER" id="PTHR33916">
    <property type="entry name" value="EXPANSIN-LIKE EG45 DOMAIN-CONTAINING PROTEIN"/>
    <property type="match status" value="1"/>
</dbReference>
<protein>
    <recommendedName>
        <fullName evidence="1">DUF7705 domain-containing protein</fullName>
    </recommendedName>
</protein>
<dbReference type="EMBL" id="OIVN01000669">
    <property type="protein sequence ID" value="SPC83824.1"/>
    <property type="molecule type" value="Genomic_DNA"/>
</dbReference>
<sequence length="226" mass="25832">MPKSPDFKVRFTLDIKQGGGALSQFYLMDIGSCWKNNGQPCDGDVTTDVTRYSEMIINPTTESWCKPEDLRICPPYHTLPNGTRIHRTDKANFPYDAYHLYCAPGNANHLEKPHSLCDPYSNPQPQEILQILPHLAWGEYGYPTKKGEGWIGDPRTWELDVGRLSQALYFYQDPGTTPVARYWPSIDLGTEIYISNNEVAEWTVSDFDIIVPRGYKQRVGLRSRLQ</sequence>
<name>A0A2N9FAL4_FAGSY</name>
<proteinExistence type="predicted"/>
<evidence type="ECO:0000313" key="2">
    <source>
        <dbReference type="EMBL" id="SPC83824.1"/>
    </source>
</evidence>
<dbReference type="AlphaFoldDB" id="A0A2N9FAL4"/>
<gene>
    <name evidence="2" type="ORF">FSB_LOCUS11706</name>
</gene>
<dbReference type="PANTHER" id="PTHR33916:SF7">
    <property type="entry name" value="NEPROSIN DOMAIN-CONTAINING PROTEIN"/>
    <property type="match status" value="1"/>
</dbReference>
<evidence type="ECO:0000259" key="1">
    <source>
        <dbReference type="Pfam" id="PF24804"/>
    </source>
</evidence>
<dbReference type="Pfam" id="PF24804">
    <property type="entry name" value="DUF7705"/>
    <property type="match status" value="1"/>
</dbReference>
<dbReference type="InterPro" id="IPR056122">
    <property type="entry name" value="DUF7705"/>
</dbReference>
<feature type="domain" description="DUF7705" evidence="1">
    <location>
        <begin position="1"/>
        <end position="211"/>
    </location>
</feature>
<organism evidence="2">
    <name type="scientific">Fagus sylvatica</name>
    <name type="common">Beechnut</name>
    <dbReference type="NCBI Taxonomy" id="28930"/>
    <lineage>
        <taxon>Eukaryota</taxon>
        <taxon>Viridiplantae</taxon>
        <taxon>Streptophyta</taxon>
        <taxon>Embryophyta</taxon>
        <taxon>Tracheophyta</taxon>
        <taxon>Spermatophyta</taxon>
        <taxon>Magnoliopsida</taxon>
        <taxon>eudicotyledons</taxon>
        <taxon>Gunneridae</taxon>
        <taxon>Pentapetalae</taxon>
        <taxon>rosids</taxon>
        <taxon>fabids</taxon>
        <taxon>Fagales</taxon>
        <taxon>Fagaceae</taxon>
        <taxon>Fagus</taxon>
    </lineage>
</organism>
<reference evidence="2" key="1">
    <citation type="submission" date="2018-02" db="EMBL/GenBank/DDBJ databases">
        <authorList>
            <person name="Cohen D.B."/>
            <person name="Kent A.D."/>
        </authorList>
    </citation>
    <scope>NUCLEOTIDE SEQUENCE</scope>
</reference>
<accession>A0A2N9FAL4</accession>